<dbReference type="Proteomes" id="UP000198323">
    <property type="component" value="Unassembled WGS sequence"/>
</dbReference>
<keyword evidence="2" id="KW-1185">Reference proteome</keyword>
<evidence type="ECO:0000313" key="1">
    <source>
        <dbReference type="EMBL" id="OXB68828.1"/>
    </source>
</evidence>
<feature type="non-terminal residue" evidence="1">
    <location>
        <position position="1"/>
    </location>
</feature>
<reference evidence="1 2" key="1">
    <citation type="submission" date="2016-07" db="EMBL/GenBank/DDBJ databases">
        <title>Disparate Historic Effective Population Sizes Predicted by Modern Levels of Genome Diversity for the Scaled Quail (Callipepla squamata) and the Northern Bobwhite (Colinus virginianus): Inferences from First and Second Generation Draft Genome Assemblies for Sympatric New World Quail.</title>
        <authorList>
            <person name="Oldeschulte D.L."/>
            <person name="Halley Y.A."/>
            <person name="Bhattarai E.K."/>
            <person name="Brashear W.A."/>
            <person name="Hill J."/>
            <person name="Metz R.P."/>
            <person name="Johnson C.D."/>
            <person name="Rollins D."/>
            <person name="Peterson M.J."/>
            <person name="Bickhart D.M."/>
            <person name="Decker J.E."/>
            <person name="Seabury C.M."/>
        </authorList>
    </citation>
    <scope>NUCLEOTIDE SEQUENCE [LARGE SCALE GENOMIC DNA]</scope>
    <source>
        <strain evidence="1 2">Texas</strain>
        <tissue evidence="1">Leg muscle</tissue>
    </source>
</reference>
<gene>
    <name evidence="1" type="ORF">ASZ78_002243</name>
</gene>
<accession>A0A226NN39</accession>
<organism evidence="1 2">
    <name type="scientific">Callipepla squamata</name>
    <name type="common">Scaled quail</name>
    <dbReference type="NCBI Taxonomy" id="9009"/>
    <lineage>
        <taxon>Eukaryota</taxon>
        <taxon>Metazoa</taxon>
        <taxon>Chordata</taxon>
        <taxon>Craniata</taxon>
        <taxon>Vertebrata</taxon>
        <taxon>Euteleostomi</taxon>
        <taxon>Archelosauria</taxon>
        <taxon>Archosauria</taxon>
        <taxon>Dinosauria</taxon>
        <taxon>Saurischia</taxon>
        <taxon>Theropoda</taxon>
        <taxon>Coelurosauria</taxon>
        <taxon>Aves</taxon>
        <taxon>Neognathae</taxon>
        <taxon>Galloanserae</taxon>
        <taxon>Galliformes</taxon>
        <taxon>Odontophoridae</taxon>
        <taxon>Callipepla</taxon>
    </lineage>
</organism>
<protein>
    <submittedName>
        <fullName evidence="1">Uncharacterized protein</fullName>
    </submittedName>
</protein>
<comment type="caution">
    <text evidence="1">The sequence shown here is derived from an EMBL/GenBank/DDBJ whole genome shotgun (WGS) entry which is preliminary data.</text>
</comment>
<sequence>LAVAQYIFSSELSLLSKIRVPAPCPRCTGTDVLLAVQGGSDASSGSLCAPAPEPLIPAGAVGYLCKAEECMSPGDFLRTYLSPVEPALDSEAVWPVPSHLSA</sequence>
<dbReference type="InterPro" id="IPR055308">
    <property type="entry name" value="TEX47-like"/>
</dbReference>
<evidence type="ECO:0000313" key="2">
    <source>
        <dbReference type="Proteomes" id="UP000198323"/>
    </source>
</evidence>
<proteinExistence type="predicted"/>
<dbReference type="STRING" id="9009.A0A226NN39"/>
<dbReference type="EMBL" id="MCFN01000008">
    <property type="protein sequence ID" value="OXB68828.1"/>
    <property type="molecule type" value="Genomic_DNA"/>
</dbReference>
<dbReference type="Pfam" id="PF24787">
    <property type="entry name" value="TEX47"/>
    <property type="match status" value="1"/>
</dbReference>
<name>A0A226NN39_CALSU</name>
<dbReference type="AlphaFoldDB" id="A0A226NN39"/>
<dbReference type="OrthoDB" id="548795at2759"/>